<accession>A0ABR4AC11</accession>
<proteinExistence type="predicted"/>
<dbReference type="Pfam" id="PF00618">
    <property type="entry name" value="RasGEF_N"/>
    <property type="match status" value="1"/>
</dbReference>
<dbReference type="Pfam" id="PF00617">
    <property type="entry name" value="RasGEF"/>
    <property type="match status" value="1"/>
</dbReference>
<sequence>MAPAATLQSSGIGGRPPSPVKRGWTEHRSEIPSILVGRGQDNTSTARHELEQGMDSRRKSPDIPRLGNRQNSLKRVKNSTDILRQRSLKKDGKDSGAEANGSTREGRQFTVANVGNNGKIYLRPTVRGPQKPHMPPSAYPLATPPKSYGYDADGENGNDTKRWSDTQASKTPTGPRPAEAFDRSSNSVSRRSIDSISTISAGRRLEQGQYKVVINHAAKHPGEQILPTLEVPIPHYRLGTPRFSTRGTAFLHSQVYSRTSTADDNESSAVSGPELDVMFPVPPGMEAHTTLSRRHSHAAPQPHTVQITPSSSNGRIPITTKSPIYQRARQPIVPAIYDAISANPDDPAIVRYALNSREISAASPARLIAQITSKNFLDYELLSDFFLTVRAYMSTHDLLAYLLTRFEWAVNRFDDDGRVIRVRAFAAIRHWVLNYFPYDFVVDRDLRVKFCQHLNNLTRQVRQRSSHEPSDLKLIVDLKKCWNGRCALYWDCPTAEADGRFDLDISPGGIVGSRDSHLTHPSELWAKIAESSSQQIDQAKSVAALHNWVDSVIEAEVEGKARSERGVSVSTSRSFAMASPLSDLSVPAMSCSIPGKSMKGFTSTQAHRNMGPHPIPTTVPPTARRVAPAAPSAQANEKVSRSKHEHKRSGSFQDALADRRTSLPAMQAEQSTEQVVMTFPFSGSLIRGSVLPPGSPFIDNLAPHGSATSLQKQYMDNLGGSGTRVTVRPMSPGVKNLLGTIRRAIGSKQSPNVPPPTLLSTAPFMVETKDSALPMHIAYKIEGFGDQHHQLEALKKNSRIDLLCADITEMFERAVTQEPYQRMAPMTIGVASGNEREQPSPHPPQPTTSPEHEALQRSHSEMTYGSQSIVIVDDTAEEPPVPPLPSEFHRPAEEHLFESSHPHYSTTDLSTPTLPAKTFQPPVSPQPLGQTPSEGDTPHSALLPPFTIPVTPGVQGVLPTSPPANQSSNYSVMPVSSPEWGANKTVGVGRAAPSHGSRPSIATGKSFASYRSSRSAGGRSLRKYASYQSGMRTSGPQCGGTASASDSPAISLQGQFDQPGGRMLRRRPGGDLRANENVHDMELRRPRSTGSITTHTDSMHNSIYLKRITAKNLAHQESSRMADGPAPAASDRAVSLVSTRQSKPDLRPSFEAAVAEFARIPDDEGGDLEATLAKLEGKFRKSPLNSSQGHPPTESTTVVGNCSLDHPPQSRSPKPQISDQGFESQNQSVTEGDQRSGLGIAKSRSLYAESEDSYNATPLLERGLGKNSKQNANATSGASGQSNATVPQPLFTPSNPNPHQTTNDQPRESSLPTEDEIEDSEAGSYEANLRRGRYRSSMPTCTTDSFLLDEDEFLSDLSSELSEDSEGPNDALDEAYESSARLFHGSMFPTTAGFPPGYLPSPPMTTENAMAINSETNWMQEQRKPPTPEPSPVSRSTESGKSRTPGQVDLSVLQPFANTVHQFPTRRHIPFTLAFDASILAQQFTIIEKDALNEINWQDLIDMRWSSSKTETLNWVEYLRYGDPTGIELVTARFNIIVKWALSEIVLTHSMEERALTIIKYINVAHHARKYHNYATMLQLTIALTSVDCTRLTKTWELVPAADKALLKEMETLISPLRNFHNLRQEMETANLEDGCIPVVALYIHDLTYNAQKPSVIASTRDGEPLINFERYRTTATIVKSLLRLIDASAKYDFKPVEGAIERCLWMASLSDDMIRVKSREVEAETPR</sequence>
<name>A0ABR4AC11_9LECA</name>
<dbReference type="InterPro" id="IPR008937">
    <property type="entry name" value="Ras-like_GEF"/>
</dbReference>
<dbReference type="PANTHER" id="PTHR23113:SF363">
    <property type="entry name" value="PROTEIN SON OF SEVENLESS"/>
    <property type="match status" value="1"/>
</dbReference>
<dbReference type="InterPro" id="IPR023578">
    <property type="entry name" value="Ras_GEF_dom_sf"/>
</dbReference>
<feature type="region of interest" description="Disordered" evidence="3">
    <location>
        <begin position="1011"/>
        <end position="1073"/>
    </location>
</feature>
<protein>
    <submittedName>
        <fullName evidence="6">Uncharacterized protein</fullName>
    </submittedName>
</protein>
<feature type="region of interest" description="Disordered" evidence="3">
    <location>
        <begin position="899"/>
        <end position="938"/>
    </location>
</feature>
<dbReference type="CDD" id="cd06224">
    <property type="entry name" value="REM"/>
    <property type="match status" value="1"/>
</dbReference>
<feature type="compositionally biased region" description="Polar residues" evidence="3">
    <location>
        <begin position="902"/>
        <end position="913"/>
    </location>
</feature>
<feature type="region of interest" description="Disordered" evidence="3">
    <location>
        <begin position="1264"/>
        <end position="1326"/>
    </location>
</feature>
<feature type="region of interest" description="Disordered" evidence="3">
    <location>
        <begin position="987"/>
        <end position="1006"/>
    </location>
</feature>
<dbReference type="Gene3D" id="1.10.840.10">
    <property type="entry name" value="Ras guanine-nucleotide exchange factors catalytic domain"/>
    <property type="match status" value="1"/>
</dbReference>
<feature type="region of interest" description="Disordered" evidence="3">
    <location>
        <begin position="620"/>
        <end position="655"/>
    </location>
</feature>
<evidence type="ECO:0000259" key="5">
    <source>
        <dbReference type="PROSITE" id="PS50212"/>
    </source>
</evidence>
<feature type="compositionally biased region" description="Polar residues" evidence="3">
    <location>
        <begin position="1"/>
        <end position="10"/>
    </location>
</feature>
<feature type="domain" description="Ras-GEF" evidence="4">
    <location>
        <begin position="1476"/>
        <end position="1725"/>
    </location>
</feature>
<reference evidence="6 7" key="1">
    <citation type="submission" date="2024-09" db="EMBL/GenBank/DDBJ databases">
        <title>Rethinking Asexuality: The Enigmatic Case of Functional Sexual Genes in Lepraria (Stereocaulaceae).</title>
        <authorList>
            <person name="Doellman M."/>
            <person name="Sun Y."/>
            <person name="Barcenas-Pena A."/>
            <person name="Lumbsch H.T."/>
            <person name="Grewe F."/>
        </authorList>
    </citation>
    <scope>NUCLEOTIDE SEQUENCE [LARGE SCALE GENOMIC DNA]</scope>
    <source>
        <strain evidence="6 7">Mercado 3170</strain>
    </source>
</reference>
<feature type="compositionally biased region" description="Polar residues" evidence="3">
    <location>
        <begin position="1433"/>
        <end position="1445"/>
    </location>
</feature>
<feature type="compositionally biased region" description="Low complexity" evidence="3">
    <location>
        <begin position="183"/>
        <end position="193"/>
    </location>
</feature>
<feature type="compositionally biased region" description="Basic and acidic residues" evidence="3">
    <location>
        <begin position="46"/>
        <end position="62"/>
    </location>
</feature>
<dbReference type="Gene3D" id="1.20.870.10">
    <property type="entry name" value="Son of sevenless (SoS) protein Chain: S domain 1"/>
    <property type="match status" value="1"/>
</dbReference>
<evidence type="ECO:0000259" key="4">
    <source>
        <dbReference type="PROSITE" id="PS50009"/>
    </source>
</evidence>
<feature type="region of interest" description="Disordered" evidence="3">
    <location>
        <begin position="1"/>
        <end position="193"/>
    </location>
</feature>
<evidence type="ECO:0000313" key="6">
    <source>
        <dbReference type="EMBL" id="KAL2042396.1"/>
    </source>
</evidence>
<dbReference type="SMART" id="SM00147">
    <property type="entry name" value="RasGEF"/>
    <property type="match status" value="1"/>
</dbReference>
<feature type="domain" description="N-terminal Ras-GEF" evidence="5">
    <location>
        <begin position="355"/>
        <end position="483"/>
    </location>
</feature>
<comment type="caution">
    <text evidence="6">The sequence shown here is derived from an EMBL/GenBank/DDBJ whole genome shotgun (WGS) entry which is preliminary data.</text>
</comment>
<gene>
    <name evidence="6" type="ORF">N7G274_004887</name>
</gene>
<evidence type="ECO:0000256" key="1">
    <source>
        <dbReference type="ARBA" id="ARBA00022658"/>
    </source>
</evidence>
<feature type="region of interest" description="Disordered" evidence="3">
    <location>
        <begin position="832"/>
        <end position="863"/>
    </location>
</feature>
<dbReference type="Proteomes" id="UP001590950">
    <property type="component" value="Unassembled WGS sequence"/>
</dbReference>
<feature type="compositionally biased region" description="Low complexity" evidence="3">
    <location>
        <begin position="620"/>
        <end position="631"/>
    </location>
</feature>
<evidence type="ECO:0000313" key="7">
    <source>
        <dbReference type="Proteomes" id="UP001590950"/>
    </source>
</evidence>
<feature type="compositionally biased region" description="Polar residues" evidence="3">
    <location>
        <begin position="1209"/>
        <end position="1231"/>
    </location>
</feature>
<dbReference type="PROSITE" id="PS50212">
    <property type="entry name" value="RASGEF_NTER"/>
    <property type="match status" value="1"/>
</dbReference>
<evidence type="ECO:0000256" key="3">
    <source>
        <dbReference type="SAM" id="MobiDB-lite"/>
    </source>
</evidence>
<dbReference type="SUPFAM" id="SSF48366">
    <property type="entry name" value="Ras GEF"/>
    <property type="match status" value="1"/>
</dbReference>
<dbReference type="InterPro" id="IPR001895">
    <property type="entry name" value="RASGEF_cat_dom"/>
</dbReference>
<dbReference type="InterPro" id="IPR036964">
    <property type="entry name" value="RASGEF_cat_dom_sf"/>
</dbReference>
<dbReference type="PROSITE" id="PS50009">
    <property type="entry name" value="RASGEF_CAT"/>
    <property type="match status" value="1"/>
</dbReference>
<dbReference type="EMBL" id="JBEFKJ010000014">
    <property type="protein sequence ID" value="KAL2042396.1"/>
    <property type="molecule type" value="Genomic_DNA"/>
</dbReference>
<evidence type="ECO:0000256" key="2">
    <source>
        <dbReference type="PROSITE-ProRule" id="PRU00168"/>
    </source>
</evidence>
<feature type="compositionally biased region" description="Polar residues" evidence="3">
    <location>
        <begin position="1267"/>
        <end position="1312"/>
    </location>
</feature>
<feature type="compositionally biased region" description="Basic and acidic residues" evidence="3">
    <location>
        <begin position="850"/>
        <end position="860"/>
    </location>
</feature>
<feature type="compositionally biased region" description="Polar residues" evidence="3">
    <location>
        <begin position="1183"/>
        <end position="1200"/>
    </location>
</feature>
<keyword evidence="7" id="KW-1185">Reference proteome</keyword>
<feature type="region of interest" description="Disordered" evidence="3">
    <location>
        <begin position="1181"/>
        <end position="1237"/>
    </location>
</feature>
<dbReference type="SMART" id="SM00229">
    <property type="entry name" value="RasGEFN"/>
    <property type="match status" value="1"/>
</dbReference>
<dbReference type="InterPro" id="IPR000651">
    <property type="entry name" value="Ras-like_Gua-exchang_fac_N"/>
</dbReference>
<keyword evidence="1 2" id="KW-0344">Guanine-nucleotide releasing factor</keyword>
<dbReference type="PANTHER" id="PTHR23113">
    <property type="entry name" value="GUANINE NUCLEOTIDE EXCHANGE FACTOR"/>
    <property type="match status" value="1"/>
</dbReference>
<feature type="compositionally biased region" description="Polar residues" evidence="3">
    <location>
        <begin position="1026"/>
        <end position="1056"/>
    </location>
</feature>
<organism evidence="6 7">
    <name type="scientific">Stereocaulon virgatum</name>
    <dbReference type="NCBI Taxonomy" id="373712"/>
    <lineage>
        <taxon>Eukaryota</taxon>
        <taxon>Fungi</taxon>
        <taxon>Dikarya</taxon>
        <taxon>Ascomycota</taxon>
        <taxon>Pezizomycotina</taxon>
        <taxon>Lecanoromycetes</taxon>
        <taxon>OSLEUM clade</taxon>
        <taxon>Lecanoromycetidae</taxon>
        <taxon>Lecanorales</taxon>
        <taxon>Lecanorineae</taxon>
        <taxon>Stereocaulaceae</taxon>
        <taxon>Stereocaulon</taxon>
    </lineage>
</organism>
<feature type="region of interest" description="Disordered" evidence="3">
    <location>
        <begin position="1419"/>
        <end position="1448"/>
    </location>
</feature>